<evidence type="ECO:0000256" key="4">
    <source>
        <dbReference type="SAM" id="MobiDB-lite"/>
    </source>
</evidence>
<feature type="repeat" description="ANK" evidence="3">
    <location>
        <begin position="138"/>
        <end position="170"/>
    </location>
</feature>
<keyword evidence="6" id="KW-1185">Reference proteome</keyword>
<reference evidence="5 6" key="1">
    <citation type="submission" date="2024-05" db="EMBL/GenBank/DDBJ databases">
        <title>The nuclear and mitochondrial genome assemblies of Tetragonisca angustula (Apidae: Meliponini), a tiny yet remarkable pollinator in the Neotropics.</title>
        <authorList>
            <person name="Ferrari R."/>
            <person name="Ricardo P.C."/>
            <person name="Dias F.C."/>
            <person name="Araujo N.S."/>
            <person name="Soares D.O."/>
            <person name="Zhou Q.-S."/>
            <person name="Zhu C.-D."/>
            <person name="Coutinho L."/>
            <person name="Airas M.C."/>
            <person name="Batista T.M."/>
        </authorList>
    </citation>
    <scope>NUCLEOTIDE SEQUENCE [LARGE SCALE GENOMIC DNA]</scope>
    <source>
        <strain evidence="5">ASF017062</strain>
        <tissue evidence="5">Abdomen</tissue>
    </source>
</reference>
<dbReference type="InterPro" id="IPR036770">
    <property type="entry name" value="Ankyrin_rpt-contain_sf"/>
</dbReference>
<feature type="compositionally biased region" description="Polar residues" evidence="4">
    <location>
        <begin position="1618"/>
        <end position="1627"/>
    </location>
</feature>
<feature type="compositionally biased region" description="Polar residues" evidence="4">
    <location>
        <begin position="1357"/>
        <end position="1382"/>
    </location>
</feature>
<evidence type="ECO:0000313" key="6">
    <source>
        <dbReference type="Proteomes" id="UP001432146"/>
    </source>
</evidence>
<evidence type="ECO:0000256" key="3">
    <source>
        <dbReference type="PROSITE-ProRule" id="PRU00023"/>
    </source>
</evidence>
<feature type="compositionally biased region" description="Basic residues" evidence="4">
    <location>
        <begin position="593"/>
        <end position="605"/>
    </location>
</feature>
<feature type="compositionally biased region" description="Basic and acidic residues" evidence="4">
    <location>
        <begin position="1080"/>
        <end position="1092"/>
    </location>
</feature>
<keyword evidence="1" id="KW-0677">Repeat</keyword>
<feature type="compositionally biased region" description="Basic and acidic residues" evidence="4">
    <location>
        <begin position="675"/>
        <end position="685"/>
    </location>
</feature>
<proteinExistence type="predicted"/>
<feature type="compositionally biased region" description="Basic and acidic residues" evidence="4">
    <location>
        <begin position="619"/>
        <end position="655"/>
    </location>
</feature>
<feature type="repeat" description="ANK" evidence="3">
    <location>
        <begin position="353"/>
        <end position="385"/>
    </location>
</feature>
<feature type="region of interest" description="Disordered" evidence="4">
    <location>
        <begin position="1"/>
        <end position="64"/>
    </location>
</feature>
<dbReference type="InterPro" id="IPR002110">
    <property type="entry name" value="Ankyrin_rpt"/>
</dbReference>
<feature type="compositionally biased region" description="Basic residues" evidence="4">
    <location>
        <begin position="1249"/>
        <end position="1268"/>
    </location>
</feature>
<dbReference type="SMART" id="SM00248">
    <property type="entry name" value="ANK"/>
    <property type="match status" value="11"/>
</dbReference>
<dbReference type="Proteomes" id="UP001432146">
    <property type="component" value="Unassembled WGS sequence"/>
</dbReference>
<feature type="compositionally biased region" description="Acidic residues" evidence="4">
    <location>
        <begin position="656"/>
        <end position="668"/>
    </location>
</feature>
<feature type="compositionally biased region" description="Basic and acidic residues" evidence="4">
    <location>
        <begin position="947"/>
        <end position="964"/>
    </location>
</feature>
<dbReference type="PRINTS" id="PR01415">
    <property type="entry name" value="ANKYRIN"/>
</dbReference>
<feature type="compositionally biased region" description="Basic and acidic residues" evidence="4">
    <location>
        <begin position="728"/>
        <end position="741"/>
    </location>
</feature>
<feature type="compositionally biased region" description="Basic and acidic residues" evidence="4">
    <location>
        <begin position="1385"/>
        <end position="1395"/>
    </location>
</feature>
<feature type="repeat" description="ANK" evidence="3">
    <location>
        <begin position="204"/>
        <end position="250"/>
    </location>
</feature>
<feature type="compositionally biased region" description="Basic residues" evidence="4">
    <location>
        <begin position="1042"/>
        <end position="1053"/>
    </location>
</feature>
<feature type="compositionally biased region" description="Basic and acidic residues" evidence="4">
    <location>
        <begin position="1214"/>
        <end position="1225"/>
    </location>
</feature>
<dbReference type="PANTHER" id="PTHR24198:SF165">
    <property type="entry name" value="ANKYRIN REPEAT-CONTAINING PROTEIN-RELATED"/>
    <property type="match status" value="1"/>
</dbReference>
<feature type="compositionally biased region" description="Basic and acidic residues" evidence="4">
    <location>
        <begin position="1139"/>
        <end position="1158"/>
    </location>
</feature>
<feature type="compositionally biased region" description="Low complexity" evidence="4">
    <location>
        <begin position="1129"/>
        <end position="1138"/>
    </location>
</feature>
<feature type="compositionally biased region" description="Acidic residues" evidence="4">
    <location>
        <begin position="1311"/>
        <end position="1325"/>
    </location>
</feature>
<feature type="region of interest" description="Disordered" evidence="4">
    <location>
        <begin position="1606"/>
        <end position="1627"/>
    </location>
</feature>
<keyword evidence="2 3" id="KW-0040">ANK repeat</keyword>
<feature type="repeat" description="ANK" evidence="3">
    <location>
        <begin position="420"/>
        <end position="452"/>
    </location>
</feature>
<feature type="compositionally biased region" description="Basic and acidic residues" evidence="4">
    <location>
        <begin position="750"/>
        <end position="774"/>
    </location>
</feature>
<feature type="repeat" description="ANK" evidence="3">
    <location>
        <begin position="286"/>
        <end position="308"/>
    </location>
</feature>
<accession>A0AAW1AJB9</accession>
<dbReference type="PROSITE" id="PS50297">
    <property type="entry name" value="ANK_REP_REGION"/>
    <property type="match status" value="5"/>
</dbReference>
<feature type="compositionally biased region" description="Basic and acidic residues" evidence="4">
    <location>
        <begin position="973"/>
        <end position="1012"/>
    </location>
</feature>
<feature type="region of interest" description="Disordered" evidence="4">
    <location>
        <begin position="827"/>
        <end position="1327"/>
    </location>
</feature>
<evidence type="ECO:0000313" key="5">
    <source>
        <dbReference type="EMBL" id="KAK9310024.1"/>
    </source>
</evidence>
<feature type="region of interest" description="Disordered" evidence="4">
    <location>
        <begin position="498"/>
        <end position="526"/>
    </location>
</feature>
<feature type="compositionally biased region" description="Basic and acidic residues" evidence="4">
    <location>
        <begin position="551"/>
        <end position="565"/>
    </location>
</feature>
<sequence length="1627" mass="181422">MDTKTPPIPLKVQEKPKPKQQESVADVSLPPLTPYRNHRLKQKTSGTQWSRDVPSATRYQDHQKKRPYRVLQIGATPLMHACQQGDRVRVLRLLKEQEETIGYRDRTLRNALHYCMDAGTGGAVAAAAPELVNAPDAEGHTPLHLAVIAGDTQLVAVLLANGADVNAKDLEGHSVLHWATVCGEAECVRLVLAAGARPSTPDLRGGSPLHYAAQCCGAAATAELAVPKKVGLKVLQTLLEFGADVNAKDEDGRQPILWAASAGSVEAVLALARAGGSAAAGAADKDGLTALHCAASRGHARCVETLVNLCGAHPDHVDDNGCSALHYAATLGHADATALILKLGADPNRQDRKGRTPALCAAAKGQLETLKILAQHGGSLYARTIRGTGVAHEAVASGRIELIKWLAKKRPSTLDVATHDGKTPLHVAALHGHLDVCKALLDNGARINAVLRTSKGNLMTALDAALYRGHRDCAKLIQMHGGTTAQKLRMQKTVPNKVFATKLRMRHVDSSTDTESSPRRRDRGSQLPELYYEEQWIKKRTRRRGNLRKLARQDSRSFSEEEVRLSKSSSKKDHRRRARSESARYEEEDTDRKLRRKRSKKRSSKSRRDSSESSIESDSYERVENTSRQKFDSRMDERKMDKSNGTESRENLKRDDEDDDESVSEDSLEVVVVRKSLERKCEKVVSGRRSKTPRESSKETKFTKTHRSTRRKSRSNKVKASDNGSEGITDRAHSFDREQGAKESTPCAERTPRTSIDEEKENGIVESRYRRDVTDSTSQETVERVVVTAMVHKDQGPDTPKSVVEASKEVTFDDRLRTEVIEVQEVSRGVNSGKMDDILEQGDVSRADLVQKATSLKKDVEEMRQQAAQEKVQREEDSRQSQEGKDSKQDQDVKLDEDRDDTEKVDDTREDQDRAVISDGIEKKDESEKGRLDVRETTESESPTLDSRSEQQRRRSRQGDELVSKSDGTSSEAKPDEETHKEKTDVSESTLTKESEKTSKSESPESEKHSQKGDATPRTAVEDVPPSEGEEKKSTSEEMKSKSKTKSGTARRKSSLDERRSKSSSSKSDESPKKSGGAQKRKEFSKKRESSAKKISMKSSAEKGSKLGTEKTSEVERKAEGIPVDAQTRETSTTLTKSSSKESPDEKEQKDTVRRKSVDFSSSKDSALVEDDIEDKSLSGDTPTATKRKIDDEEKTDEDSFPAKSNLDDEKEEDEAKKVKKRPVEDALATEETFRYIDESSSSSPKSAQTRRSRPSTGKIRKTGRPSARKCLFESSEDRSPDRSAIVAVIESPEWDEEDEEIDKEIRDAIGEDAEHETEPEDDNEMGVVRMLPSTSEEETSRAGHDVCRTSAADSLPQMQSSTRTRLTRVQSPQESRTSRLQGKQRRDSGGRDSGIEPSPRVSRIPRRRIMKCCPNTDKQQSLNMDTITRDVQISLRRYHLERKIFFQLMELKRLQIRHGRANEQVLVKRLVDAFHKAGMSGPTLGVARYDQPLTFRHFEAFLYDQLRKLQKRPATPDFCMEAKQCIQKTHRCHHATSAYTSFPVYTYLGGGGQEQADLLPKIESRGKGQMTVEVTHGEEKQIIALPAERLDRSKKYYVTFTVRGEAQQETEKPKSSIGIQRNAKSV</sequence>
<dbReference type="PANTHER" id="PTHR24198">
    <property type="entry name" value="ANKYRIN REPEAT AND PROTEIN KINASE DOMAIN-CONTAINING PROTEIN"/>
    <property type="match status" value="1"/>
</dbReference>
<dbReference type="Gene3D" id="1.25.40.20">
    <property type="entry name" value="Ankyrin repeat-containing domain"/>
    <property type="match status" value="3"/>
</dbReference>
<dbReference type="Pfam" id="PF12796">
    <property type="entry name" value="Ank_2"/>
    <property type="match status" value="3"/>
</dbReference>
<dbReference type="Pfam" id="PF13637">
    <property type="entry name" value="Ank_4"/>
    <property type="match status" value="1"/>
</dbReference>
<evidence type="ECO:0008006" key="7">
    <source>
        <dbReference type="Google" id="ProtNLM"/>
    </source>
</evidence>
<feature type="repeat" description="ANK" evidence="3">
    <location>
        <begin position="320"/>
        <end position="352"/>
    </location>
</feature>
<feature type="compositionally biased region" description="Basic and acidic residues" evidence="4">
    <location>
        <begin position="1100"/>
        <end position="1120"/>
    </location>
</feature>
<comment type="caution">
    <text evidence="5">The sequence shown here is derived from an EMBL/GenBank/DDBJ whole genome shotgun (WGS) entry which is preliminary data.</text>
</comment>
<feature type="region of interest" description="Disordered" evidence="4">
    <location>
        <begin position="547"/>
        <end position="780"/>
    </location>
</feature>
<dbReference type="PROSITE" id="PS50088">
    <property type="entry name" value="ANK_REPEAT"/>
    <property type="match status" value="7"/>
</dbReference>
<feature type="compositionally biased region" description="Acidic residues" evidence="4">
    <location>
        <begin position="1293"/>
        <end position="1303"/>
    </location>
</feature>
<protein>
    <recommendedName>
        <fullName evidence="7">Ankycorbin</fullName>
    </recommendedName>
</protein>
<gene>
    <name evidence="5" type="ORF">QLX08_000502</name>
</gene>
<feature type="compositionally biased region" description="Polar residues" evidence="4">
    <location>
        <begin position="1239"/>
        <end position="1248"/>
    </location>
</feature>
<feature type="region of interest" description="Disordered" evidence="4">
    <location>
        <begin position="1350"/>
        <end position="1403"/>
    </location>
</feature>
<dbReference type="EMBL" id="JAWNGG020000006">
    <property type="protein sequence ID" value="KAK9310024.1"/>
    <property type="molecule type" value="Genomic_DNA"/>
</dbReference>
<feature type="compositionally biased region" description="Basic and acidic residues" evidence="4">
    <location>
        <begin position="692"/>
        <end position="702"/>
    </location>
</feature>
<feature type="compositionally biased region" description="Basic and acidic residues" evidence="4">
    <location>
        <begin position="1029"/>
        <end position="1041"/>
    </location>
</feature>
<feature type="compositionally biased region" description="Basic residues" evidence="4">
    <location>
        <begin position="703"/>
        <end position="717"/>
    </location>
</feature>
<feature type="compositionally biased region" description="Basic and acidic residues" evidence="4">
    <location>
        <begin position="871"/>
        <end position="938"/>
    </location>
</feature>
<feature type="repeat" description="ANK" evidence="3">
    <location>
        <begin position="171"/>
        <end position="203"/>
    </location>
</feature>
<dbReference type="SUPFAM" id="SSF48403">
    <property type="entry name" value="Ankyrin repeat"/>
    <property type="match status" value="1"/>
</dbReference>
<name>A0AAW1AJB9_9HYME</name>
<feature type="compositionally biased region" description="Basic and acidic residues" evidence="4">
    <location>
        <begin position="1054"/>
        <end position="1073"/>
    </location>
</feature>
<evidence type="ECO:0000256" key="2">
    <source>
        <dbReference type="ARBA" id="ARBA00023043"/>
    </source>
</evidence>
<evidence type="ECO:0000256" key="1">
    <source>
        <dbReference type="ARBA" id="ARBA00022737"/>
    </source>
</evidence>
<organism evidence="5 6">
    <name type="scientific">Tetragonisca angustula</name>
    <dbReference type="NCBI Taxonomy" id="166442"/>
    <lineage>
        <taxon>Eukaryota</taxon>
        <taxon>Metazoa</taxon>
        <taxon>Ecdysozoa</taxon>
        <taxon>Arthropoda</taxon>
        <taxon>Hexapoda</taxon>
        <taxon>Insecta</taxon>
        <taxon>Pterygota</taxon>
        <taxon>Neoptera</taxon>
        <taxon>Endopterygota</taxon>
        <taxon>Hymenoptera</taxon>
        <taxon>Apocrita</taxon>
        <taxon>Aculeata</taxon>
        <taxon>Apoidea</taxon>
        <taxon>Anthophila</taxon>
        <taxon>Apidae</taxon>
        <taxon>Tetragonisca</taxon>
    </lineage>
</organism>